<evidence type="ECO:0000313" key="1">
    <source>
        <dbReference type="EMBL" id="MTW33468.1"/>
    </source>
</evidence>
<sequence length="135" mass="14771">MSRAIKNRAYIQPLLGTSILSVLAGCKGEPLQVREEQIIALAFDGRSDVPIPLTWHGAVSGDFAILQKNGEVFVPASGKSFDSKDMWFDHCKSLWDQLQFARSGSVAKEIPDHLRDIHAALLVARGLSAQSIERG</sequence>
<accession>A0ABW9SMR4</accession>
<name>A0ABW9SMR4_9BURK</name>
<proteinExistence type="predicted"/>
<dbReference type="EMBL" id="WNKW01000003">
    <property type="protein sequence ID" value="MTW33468.1"/>
    <property type="molecule type" value="Genomic_DNA"/>
</dbReference>
<comment type="caution">
    <text evidence="1">The sequence shown here is derived from an EMBL/GenBank/DDBJ whole genome shotgun (WGS) entry which is preliminary data.</text>
</comment>
<evidence type="ECO:0000313" key="2">
    <source>
        <dbReference type="Proteomes" id="UP000735592"/>
    </source>
</evidence>
<keyword evidence="2" id="KW-1185">Reference proteome</keyword>
<gene>
    <name evidence="1" type="ORF">GM655_11590</name>
</gene>
<protein>
    <submittedName>
        <fullName evidence="1">Uncharacterized protein</fullName>
    </submittedName>
</protein>
<organism evidence="1 2">
    <name type="scientific">Pseudoduganella danionis</name>
    <dbReference type="NCBI Taxonomy" id="1890295"/>
    <lineage>
        <taxon>Bacteria</taxon>
        <taxon>Pseudomonadati</taxon>
        <taxon>Pseudomonadota</taxon>
        <taxon>Betaproteobacteria</taxon>
        <taxon>Burkholderiales</taxon>
        <taxon>Oxalobacteraceae</taxon>
        <taxon>Telluria group</taxon>
        <taxon>Pseudoduganella</taxon>
    </lineage>
</organism>
<dbReference type="RefSeq" id="WP_155434861.1">
    <property type="nucleotide sequence ID" value="NZ_JBHLXK010000005.1"/>
</dbReference>
<reference evidence="1 2" key="1">
    <citation type="submission" date="2019-11" db="EMBL/GenBank/DDBJ databases">
        <title>Type strains purchased from KCTC, JCM and DSMZ.</title>
        <authorList>
            <person name="Lu H."/>
        </authorList>
    </citation>
    <scope>NUCLEOTIDE SEQUENCE [LARGE SCALE GENOMIC DNA]</scope>
    <source>
        <strain evidence="1 2">DSM 103461</strain>
    </source>
</reference>
<dbReference type="PROSITE" id="PS51257">
    <property type="entry name" value="PROKAR_LIPOPROTEIN"/>
    <property type="match status" value="1"/>
</dbReference>
<dbReference type="Proteomes" id="UP000735592">
    <property type="component" value="Unassembled WGS sequence"/>
</dbReference>